<accession>A0ACC1LEG3</accession>
<organism evidence="1 2">
    <name type="scientific">Coemansia helicoidea</name>
    <dbReference type="NCBI Taxonomy" id="1286919"/>
    <lineage>
        <taxon>Eukaryota</taxon>
        <taxon>Fungi</taxon>
        <taxon>Fungi incertae sedis</taxon>
        <taxon>Zoopagomycota</taxon>
        <taxon>Kickxellomycotina</taxon>
        <taxon>Kickxellomycetes</taxon>
        <taxon>Kickxellales</taxon>
        <taxon>Kickxellaceae</taxon>
        <taxon>Coemansia</taxon>
    </lineage>
</organism>
<gene>
    <name evidence="1" type="ORF">H4R21_000624</name>
</gene>
<evidence type="ECO:0000313" key="1">
    <source>
        <dbReference type="EMBL" id="KAJ2807079.1"/>
    </source>
</evidence>
<dbReference type="EMBL" id="JANBUN010000088">
    <property type="protein sequence ID" value="KAJ2807079.1"/>
    <property type="molecule type" value="Genomic_DNA"/>
</dbReference>
<sequence>HVALPQVYSHASEFPDIAGLISRLRVNASVIQFKFQDTVSAFLAGTYAPATGGPNVPCMFYVDYKNRIWAYYHLDGIAEMDDAYGATWLDGEQERLRASGQRAAREPDPEAPFTVVDLAYRRMNMDPWTPLPDDRLFRTLVASTPTNYPYSAKLWRRPSVSGRACGSAGEGAAGRPGTAPAAAAAGEGGSVPQGRQVSTRDTEMSGTASDNSTPAHLQKVNANVTGSYHPSFLPGPYLCPVWADINSVDLYDLGTCNLLELAMPELLAAKHLFCAALDINPDSIDERTNLATVPGLANWVHRCLCSA</sequence>
<proteinExistence type="predicted"/>
<keyword evidence="2" id="KW-1185">Reference proteome</keyword>
<feature type="non-terminal residue" evidence="1">
    <location>
        <position position="1"/>
    </location>
</feature>
<name>A0ACC1LEG3_9FUNG</name>
<evidence type="ECO:0000313" key="2">
    <source>
        <dbReference type="Proteomes" id="UP001140087"/>
    </source>
</evidence>
<reference evidence="1" key="1">
    <citation type="submission" date="2022-07" db="EMBL/GenBank/DDBJ databases">
        <title>Phylogenomic reconstructions and comparative analyses of Kickxellomycotina fungi.</title>
        <authorList>
            <person name="Reynolds N.K."/>
            <person name="Stajich J.E."/>
            <person name="Barry K."/>
            <person name="Grigoriev I.V."/>
            <person name="Crous P."/>
            <person name="Smith M.E."/>
        </authorList>
    </citation>
    <scope>NUCLEOTIDE SEQUENCE</scope>
    <source>
        <strain evidence="1">BCRC 34780</strain>
    </source>
</reference>
<comment type="caution">
    <text evidence="1">The sequence shown here is derived from an EMBL/GenBank/DDBJ whole genome shotgun (WGS) entry which is preliminary data.</text>
</comment>
<protein>
    <submittedName>
        <fullName evidence="1">Uncharacterized protein</fullName>
    </submittedName>
</protein>
<dbReference type="Proteomes" id="UP001140087">
    <property type="component" value="Unassembled WGS sequence"/>
</dbReference>